<dbReference type="PROSITE" id="PS51340">
    <property type="entry name" value="MOSC"/>
    <property type="match status" value="1"/>
</dbReference>
<evidence type="ECO:0000259" key="1">
    <source>
        <dbReference type="PROSITE" id="PS51340"/>
    </source>
</evidence>
<evidence type="ECO:0000313" key="2">
    <source>
        <dbReference type="EMBL" id="MDQ0272911.1"/>
    </source>
</evidence>
<dbReference type="PANTHER" id="PTHR36930">
    <property type="entry name" value="METAL-SULFUR CLUSTER BIOSYNTHESIS PROTEINS YUAD-RELATED"/>
    <property type="match status" value="1"/>
</dbReference>
<dbReference type="InterPro" id="IPR005303">
    <property type="entry name" value="MOCOS_middle"/>
</dbReference>
<reference evidence="2 3" key="1">
    <citation type="submission" date="2023-07" db="EMBL/GenBank/DDBJ databases">
        <title>Genomic Encyclopedia of Type Strains, Phase IV (KMG-IV): sequencing the most valuable type-strain genomes for metagenomic binning, comparative biology and taxonomic classification.</title>
        <authorList>
            <person name="Goeker M."/>
        </authorList>
    </citation>
    <scope>NUCLEOTIDE SEQUENCE [LARGE SCALE GENOMIC DNA]</scope>
    <source>
        <strain evidence="2 3">DSM 23494</strain>
    </source>
</reference>
<dbReference type="RefSeq" id="WP_307478424.1">
    <property type="nucleotide sequence ID" value="NZ_JAUSUB010000030.1"/>
</dbReference>
<dbReference type="EMBL" id="JAUSUB010000030">
    <property type="protein sequence ID" value="MDQ0272911.1"/>
    <property type="molecule type" value="Genomic_DNA"/>
</dbReference>
<dbReference type="InterPro" id="IPR052716">
    <property type="entry name" value="MOSC_domain"/>
</dbReference>
<organism evidence="2 3">
    <name type="scientific">Cytobacillus purgationiresistens</name>
    <dbReference type="NCBI Taxonomy" id="863449"/>
    <lineage>
        <taxon>Bacteria</taxon>
        <taxon>Bacillati</taxon>
        <taxon>Bacillota</taxon>
        <taxon>Bacilli</taxon>
        <taxon>Bacillales</taxon>
        <taxon>Bacillaceae</taxon>
        <taxon>Cytobacillus</taxon>
    </lineage>
</organism>
<keyword evidence="3" id="KW-1185">Reference proteome</keyword>
<proteinExistence type="predicted"/>
<feature type="domain" description="MOSC" evidence="1">
    <location>
        <begin position="75"/>
        <end position="241"/>
    </location>
</feature>
<protein>
    <submittedName>
        <fullName evidence="2">Uncharacterized protein YcbX</fullName>
    </submittedName>
</protein>
<dbReference type="Gene3D" id="2.40.33.20">
    <property type="entry name" value="PK beta-barrel domain-like"/>
    <property type="match status" value="1"/>
</dbReference>
<dbReference type="PANTHER" id="PTHR36930:SF1">
    <property type="entry name" value="MOSC DOMAIN-CONTAINING PROTEIN"/>
    <property type="match status" value="1"/>
</dbReference>
<dbReference type="Proteomes" id="UP001238088">
    <property type="component" value="Unassembled WGS sequence"/>
</dbReference>
<dbReference type="InterPro" id="IPR011037">
    <property type="entry name" value="Pyrv_Knase-like_insert_dom_sf"/>
</dbReference>
<dbReference type="Pfam" id="PF03476">
    <property type="entry name" value="MOSC_N"/>
    <property type="match status" value="1"/>
</dbReference>
<name>A0ABU0ANN4_9BACI</name>
<dbReference type="Pfam" id="PF03473">
    <property type="entry name" value="MOSC"/>
    <property type="match status" value="1"/>
</dbReference>
<dbReference type="SUPFAM" id="SSF50800">
    <property type="entry name" value="PK beta-barrel domain-like"/>
    <property type="match status" value="1"/>
</dbReference>
<evidence type="ECO:0000313" key="3">
    <source>
        <dbReference type="Proteomes" id="UP001238088"/>
    </source>
</evidence>
<sequence length="244" mass="28175">MQLIGHVGKILRYPVKSLGGESVSSARVMYYGMYGDRSHTILDESRQGKYLTITQFQEMVKYKARFIGEESADRYPAVEIITPDGKVFVWEDEEWRKELESKSKRRLSYKQYSPAHVPIGAIEEEPLLVVSDASLKSLSEMTGKQLIDEQRFRPNILLDLIDKTPFLEEEWVTKHLTIGEVEIQVDRFCERCMIITVDPQTGERDANVHKQVIRHRKNNFGVYASVIKTGSIHIGDEVWIKEKV</sequence>
<accession>A0ABU0ANN4</accession>
<dbReference type="InterPro" id="IPR005302">
    <property type="entry name" value="MoCF_Sase_C"/>
</dbReference>
<gene>
    <name evidence="2" type="ORF">J2S17_004804</name>
</gene>
<comment type="caution">
    <text evidence="2">The sequence shown here is derived from an EMBL/GenBank/DDBJ whole genome shotgun (WGS) entry which is preliminary data.</text>
</comment>